<evidence type="ECO:0000256" key="1">
    <source>
        <dbReference type="SAM" id="Phobius"/>
    </source>
</evidence>
<dbReference type="EMBL" id="JACHHG010000013">
    <property type="protein sequence ID" value="MBB6099610.1"/>
    <property type="molecule type" value="Genomic_DNA"/>
</dbReference>
<proteinExistence type="predicted"/>
<dbReference type="RefSeq" id="WP_183988358.1">
    <property type="nucleotide sequence ID" value="NZ_JACHHG010000013.1"/>
</dbReference>
<name>A0A841I592_9DEIO</name>
<evidence type="ECO:0000313" key="3">
    <source>
        <dbReference type="EMBL" id="MBB6099610.1"/>
    </source>
</evidence>
<keyword evidence="1" id="KW-1133">Transmembrane helix</keyword>
<dbReference type="AlphaFoldDB" id="A0A841I592"/>
<organism evidence="3 4">
    <name type="scientific">Deinobacterium chartae</name>
    <dbReference type="NCBI Taxonomy" id="521158"/>
    <lineage>
        <taxon>Bacteria</taxon>
        <taxon>Thermotogati</taxon>
        <taxon>Deinococcota</taxon>
        <taxon>Deinococci</taxon>
        <taxon>Deinococcales</taxon>
        <taxon>Deinococcaceae</taxon>
        <taxon>Deinobacterium</taxon>
    </lineage>
</organism>
<sequence>MTRTASALLTALSLAALPLLSPPAHAHAEPVQVVANLSLEAEATPLQLGLVGQTSTLPVRGAVVEVRLYPEDDAWRRRLEQGGGTVSTTDLSILPGNALDTVHLEEVRTADYRGRLRPLEAGRYVLAVLDTTFKGETALAARAFEVSPGRSSALVTALLPKTQTPTSYLVWALIGLAVPALIVLGVVFVGRPDRRAKPESDH</sequence>
<keyword evidence="4" id="KW-1185">Reference proteome</keyword>
<feature type="chain" id="PRO_5032374468" evidence="2">
    <location>
        <begin position="27"/>
        <end position="202"/>
    </location>
</feature>
<keyword evidence="2" id="KW-0732">Signal</keyword>
<protein>
    <submittedName>
        <fullName evidence="3">Uncharacterized protein</fullName>
    </submittedName>
</protein>
<evidence type="ECO:0000256" key="2">
    <source>
        <dbReference type="SAM" id="SignalP"/>
    </source>
</evidence>
<accession>A0A841I592</accession>
<reference evidence="3 4" key="1">
    <citation type="submission" date="2020-08" db="EMBL/GenBank/DDBJ databases">
        <title>Genomic Encyclopedia of Type Strains, Phase IV (KMG-IV): sequencing the most valuable type-strain genomes for metagenomic binning, comparative biology and taxonomic classification.</title>
        <authorList>
            <person name="Goeker M."/>
        </authorList>
    </citation>
    <scope>NUCLEOTIDE SEQUENCE [LARGE SCALE GENOMIC DNA]</scope>
    <source>
        <strain evidence="3 4">DSM 21458</strain>
    </source>
</reference>
<feature type="signal peptide" evidence="2">
    <location>
        <begin position="1"/>
        <end position="26"/>
    </location>
</feature>
<evidence type="ECO:0000313" key="4">
    <source>
        <dbReference type="Proteomes" id="UP000569951"/>
    </source>
</evidence>
<dbReference type="Proteomes" id="UP000569951">
    <property type="component" value="Unassembled WGS sequence"/>
</dbReference>
<comment type="caution">
    <text evidence="3">The sequence shown here is derived from an EMBL/GenBank/DDBJ whole genome shotgun (WGS) entry which is preliminary data.</text>
</comment>
<keyword evidence="1" id="KW-0812">Transmembrane</keyword>
<gene>
    <name evidence="3" type="ORF">HNR42_003063</name>
</gene>
<keyword evidence="1" id="KW-0472">Membrane</keyword>
<feature type="transmembrane region" description="Helical" evidence="1">
    <location>
        <begin position="168"/>
        <end position="189"/>
    </location>
</feature>